<protein>
    <recommendedName>
        <fullName evidence="4">DNA mismatch repair protein MutL</fullName>
    </recommendedName>
</protein>
<dbReference type="PANTHER" id="PTHR10073">
    <property type="entry name" value="DNA MISMATCH REPAIR PROTEIN MLH, PMS, MUTL"/>
    <property type="match status" value="1"/>
</dbReference>
<proteinExistence type="inferred from homology"/>
<dbReference type="InterPro" id="IPR037198">
    <property type="entry name" value="MutL_C_sf"/>
</dbReference>
<evidence type="ECO:0000313" key="8">
    <source>
        <dbReference type="Proteomes" id="UP000215215"/>
    </source>
</evidence>
<dbReference type="GO" id="GO:0032300">
    <property type="term" value="C:mismatch repair complex"/>
    <property type="evidence" value="ECO:0007669"/>
    <property type="project" value="InterPro"/>
</dbReference>
<dbReference type="SUPFAM" id="SSF54211">
    <property type="entry name" value="Ribosomal protein S5 domain 2-like"/>
    <property type="match status" value="1"/>
</dbReference>
<dbReference type="SMART" id="SM00853">
    <property type="entry name" value="MutL_C"/>
    <property type="match status" value="1"/>
</dbReference>
<dbReference type="Pfam" id="PF13589">
    <property type="entry name" value="HATPase_c_3"/>
    <property type="match status" value="1"/>
</dbReference>
<comment type="function">
    <text evidence="4">This protein is involved in the repair of mismatches in DNA. It is required for dam-dependent methyl-directed DNA mismatch repair. May act as a 'molecular matchmaker', a protein that promotes the formation of a stable complex between two or more DNA-binding proteins in an ATP-dependent manner without itself being part of a final effector complex.</text>
</comment>
<dbReference type="InterPro" id="IPR014721">
    <property type="entry name" value="Ribsml_uS5_D2-typ_fold_subgr"/>
</dbReference>
<evidence type="ECO:0000256" key="1">
    <source>
        <dbReference type="ARBA" id="ARBA00006082"/>
    </source>
</evidence>
<keyword evidence="2 4" id="KW-0227">DNA damage</keyword>
<dbReference type="Proteomes" id="UP000215215">
    <property type="component" value="Unassembled WGS sequence"/>
</dbReference>
<evidence type="ECO:0000313" key="7">
    <source>
        <dbReference type="EMBL" id="OYD16351.1"/>
    </source>
</evidence>
<dbReference type="InterPro" id="IPR036890">
    <property type="entry name" value="HATPase_C_sf"/>
</dbReference>
<dbReference type="PANTHER" id="PTHR10073:SF12">
    <property type="entry name" value="DNA MISMATCH REPAIR PROTEIN MLH1"/>
    <property type="match status" value="1"/>
</dbReference>
<comment type="similarity">
    <text evidence="1 4">Belongs to the DNA mismatch repair MutL/HexB family.</text>
</comment>
<dbReference type="Pfam" id="PF08676">
    <property type="entry name" value="MutL_C"/>
    <property type="match status" value="1"/>
</dbReference>
<dbReference type="InterPro" id="IPR042120">
    <property type="entry name" value="MutL_C_dimsub"/>
</dbReference>
<dbReference type="InterPro" id="IPR020667">
    <property type="entry name" value="DNA_mismatch_repair_MutL"/>
</dbReference>
<dbReference type="CDD" id="cd16926">
    <property type="entry name" value="HATPase_MutL-MLH-PMS-like"/>
    <property type="match status" value="1"/>
</dbReference>
<evidence type="ECO:0000259" key="6">
    <source>
        <dbReference type="SMART" id="SM01340"/>
    </source>
</evidence>
<dbReference type="GO" id="GO:0006298">
    <property type="term" value="P:mismatch repair"/>
    <property type="evidence" value="ECO:0007669"/>
    <property type="project" value="UniProtKB-UniRule"/>
</dbReference>
<sequence>MIVILDDDTIQKIAAGEVVERPVSVVKELVENSIDAGAKRISISFTGGGKDFISVADDGGGMTEEDAKLSYLSHSTSKIGSIEDIKTLSTLGFRGEALSSIARVSIMEIHTKKGGTGGAYLRIRGGNIEEVMPKPREDGTTVTVRNLFFNVPARRKFLKSDYAEAEKIKTMITATAIAHPEISFSLFHNQNLVLHLEKNTSEERINELFGDEVTREMIYIEHEKNGINLSGYISLPQYLKERGRLEYIFVNKRHIRNGLIRSAVKNAYGIPTRERSPSFILDLSVDKKIVDVNVHPRKEEVRFAAENLVYGTIFEAVRKRIGIGIEGGIRESGYEWEMEPTAFWQLHDSYIFAQTKTGVLILDQHAAHERILYERIMKEKPASQKLLFPLIVVLSAKEHEIFMRLKDTLIKFGFEVEEFGERTIRIISISSFLKDITEDEFREILYEIRDAKPFSDIARILACRGAIKQKEKLSPEEMNALIDNLFATENPYFCPHGRPTMIKWSIEELARRFGR</sequence>
<evidence type="ECO:0000256" key="4">
    <source>
        <dbReference type="HAMAP-Rule" id="MF_00149"/>
    </source>
</evidence>
<dbReference type="PROSITE" id="PS00058">
    <property type="entry name" value="DNA_MISMATCH_REPAIR_1"/>
    <property type="match status" value="1"/>
</dbReference>
<dbReference type="GO" id="GO:0016887">
    <property type="term" value="F:ATP hydrolysis activity"/>
    <property type="evidence" value="ECO:0007669"/>
    <property type="project" value="InterPro"/>
</dbReference>
<reference evidence="7 8" key="1">
    <citation type="submission" date="2017-07" db="EMBL/GenBank/DDBJ databases">
        <title>Recovery of genomes from metagenomes via a dereplication, aggregation, and scoring strategy.</title>
        <authorList>
            <person name="Sieber C.M."/>
            <person name="Probst A.J."/>
            <person name="Sharrar A."/>
            <person name="Thomas B.C."/>
            <person name="Hess M."/>
            <person name="Tringe S.G."/>
            <person name="Banfield J.F."/>
        </authorList>
    </citation>
    <scope>NUCLEOTIDE SEQUENCE [LARGE SCALE GENOMIC DNA]</scope>
    <source>
        <strain evidence="7">JGI_Cruoil_03_44_89</strain>
    </source>
</reference>
<accession>A0A235BVU8</accession>
<dbReference type="Gene3D" id="3.30.565.10">
    <property type="entry name" value="Histidine kinase-like ATPase, C-terminal domain"/>
    <property type="match status" value="1"/>
</dbReference>
<gene>
    <name evidence="4" type="primary">mutL</name>
    <name evidence="7" type="ORF">CH333_03560</name>
</gene>
<dbReference type="GO" id="GO:0005524">
    <property type="term" value="F:ATP binding"/>
    <property type="evidence" value="ECO:0007669"/>
    <property type="project" value="InterPro"/>
</dbReference>
<dbReference type="NCBIfam" id="TIGR00585">
    <property type="entry name" value="mutl"/>
    <property type="match status" value="1"/>
</dbReference>
<dbReference type="GO" id="GO:0140664">
    <property type="term" value="F:ATP-dependent DNA damage sensor activity"/>
    <property type="evidence" value="ECO:0007669"/>
    <property type="project" value="InterPro"/>
</dbReference>
<dbReference type="Gene3D" id="3.30.230.10">
    <property type="match status" value="1"/>
</dbReference>
<dbReference type="AlphaFoldDB" id="A0A235BVU8"/>
<dbReference type="SMART" id="SM01340">
    <property type="entry name" value="DNA_mis_repair"/>
    <property type="match status" value="1"/>
</dbReference>
<feature type="domain" description="DNA mismatch repair protein S5" evidence="6">
    <location>
        <begin position="205"/>
        <end position="322"/>
    </location>
</feature>
<dbReference type="InterPro" id="IPR014762">
    <property type="entry name" value="DNA_mismatch_repair_CS"/>
</dbReference>
<dbReference type="InterPro" id="IPR002099">
    <property type="entry name" value="MutL/Mlh/PMS"/>
</dbReference>
<dbReference type="InterPro" id="IPR038973">
    <property type="entry name" value="MutL/Mlh/Pms-like"/>
</dbReference>
<dbReference type="InterPro" id="IPR014790">
    <property type="entry name" value="MutL_C"/>
</dbReference>
<dbReference type="Pfam" id="PF01119">
    <property type="entry name" value="DNA_mis_repair"/>
    <property type="match status" value="1"/>
</dbReference>
<feature type="domain" description="MutL C-terminal dimerisation" evidence="5">
    <location>
        <begin position="342"/>
        <end position="473"/>
    </location>
</feature>
<keyword evidence="3 4" id="KW-0234">DNA repair</keyword>
<organism evidence="7 8">
    <name type="scientific">candidate division WOR-3 bacterium JGI_Cruoil_03_44_89</name>
    <dbReference type="NCBI Taxonomy" id="1973748"/>
    <lineage>
        <taxon>Bacteria</taxon>
        <taxon>Bacteria division WOR-3</taxon>
    </lineage>
</organism>
<dbReference type="SUPFAM" id="SSF55874">
    <property type="entry name" value="ATPase domain of HSP90 chaperone/DNA topoisomerase II/histidine kinase"/>
    <property type="match status" value="1"/>
</dbReference>
<dbReference type="FunFam" id="3.30.565.10:FF:000003">
    <property type="entry name" value="DNA mismatch repair endonuclease MutL"/>
    <property type="match status" value="1"/>
</dbReference>
<dbReference type="EMBL" id="NOZQ01000070">
    <property type="protein sequence ID" value="OYD16351.1"/>
    <property type="molecule type" value="Genomic_DNA"/>
</dbReference>
<evidence type="ECO:0000259" key="5">
    <source>
        <dbReference type="SMART" id="SM00853"/>
    </source>
</evidence>
<dbReference type="InterPro" id="IPR013507">
    <property type="entry name" value="DNA_mismatch_S5_2-like"/>
</dbReference>
<dbReference type="GO" id="GO:0030983">
    <property type="term" value="F:mismatched DNA binding"/>
    <property type="evidence" value="ECO:0007669"/>
    <property type="project" value="InterPro"/>
</dbReference>
<dbReference type="Gene3D" id="3.30.1540.20">
    <property type="entry name" value="MutL, C-terminal domain, dimerisation subdomain"/>
    <property type="match status" value="1"/>
</dbReference>
<dbReference type="InterPro" id="IPR020568">
    <property type="entry name" value="Ribosomal_Su5_D2-typ_SF"/>
</dbReference>
<comment type="caution">
    <text evidence="7">The sequence shown here is derived from an EMBL/GenBank/DDBJ whole genome shotgun (WGS) entry which is preliminary data.</text>
</comment>
<name>A0A235BVU8_UNCW3</name>
<dbReference type="InterPro" id="IPR042121">
    <property type="entry name" value="MutL_C_regsub"/>
</dbReference>
<dbReference type="Gene3D" id="3.30.1370.100">
    <property type="entry name" value="MutL, C-terminal domain, regulatory subdomain"/>
    <property type="match status" value="1"/>
</dbReference>
<evidence type="ECO:0000256" key="3">
    <source>
        <dbReference type="ARBA" id="ARBA00023204"/>
    </source>
</evidence>
<dbReference type="SUPFAM" id="SSF118116">
    <property type="entry name" value="DNA mismatch repair protein MutL"/>
    <property type="match status" value="1"/>
</dbReference>
<dbReference type="HAMAP" id="MF_00149">
    <property type="entry name" value="DNA_mis_repair"/>
    <property type="match status" value="1"/>
</dbReference>
<dbReference type="CDD" id="cd00782">
    <property type="entry name" value="MutL_Trans"/>
    <property type="match status" value="1"/>
</dbReference>
<evidence type="ECO:0000256" key="2">
    <source>
        <dbReference type="ARBA" id="ARBA00022763"/>
    </source>
</evidence>